<dbReference type="EMBL" id="CAAJGR010000094">
    <property type="protein sequence ID" value="VHO04113.1"/>
    <property type="molecule type" value="Genomic_DNA"/>
</dbReference>
<dbReference type="GO" id="GO:0046872">
    <property type="term" value="F:metal ion binding"/>
    <property type="evidence" value="ECO:0007669"/>
    <property type="project" value="UniProtKB-KW"/>
</dbReference>
<dbReference type="PROSITE" id="PS51404">
    <property type="entry name" value="DYP_PEROXIDASE"/>
    <property type="match status" value="1"/>
</dbReference>
<dbReference type="NCBIfam" id="TIGR01413">
    <property type="entry name" value="Dyp_perox_fam"/>
    <property type="match status" value="1"/>
</dbReference>
<feature type="domain" description="Dyp-type peroxidase C-terminal" evidence="8">
    <location>
        <begin position="138"/>
        <end position="298"/>
    </location>
</feature>
<keyword evidence="5" id="KW-0408">Iron</keyword>
<evidence type="ECO:0000259" key="7">
    <source>
        <dbReference type="Pfam" id="PF04261"/>
    </source>
</evidence>
<dbReference type="InterPro" id="IPR048328">
    <property type="entry name" value="Dyp_perox_C"/>
</dbReference>
<dbReference type="SUPFAM" id="SSF54909">
    <property type="entry name" value="Dimeric alpha+beta barrel"/>
    <property type="match status" value="1"/>
</dbReference>
<evidence type="ECO:0000256" key="6">
    <source>
        <dbReference type="ARBA" id="ARBA00025737"/>
    </source>
</evidence>
<evidence type="ECO:0000259" key="8">
    <source>
        <dbReference type="Pfam" id="PF20628"/>
    </source>
</evidence>
<accession>A0A486XRB4</accession>
<comment type="cofactor">
    <cofactor evidence="1">
        <name>heme b</name>
        <dbReference type="ChEBI" id="CHEBI:60344"/>
    </cofactor>
</comment>
<keyword evidence="2 9" id="KW-0575">Peroxidase</keyword>
<feature type="domain" description="Dyp-type peroxidase N-terminal" evidence="7">
    <location>
        <begin position="45"/>
        <end position="134"/>
    </location>
</feature>
<dbReference type="GO" id="GO:0005829">
    <property type="term" value="C:cytosol"/>
    <property type="evidence" value="ECO:0007669"/>
    <property type="project" value="TreeGrafter"/>
</dbReference>
<gene>
    <name evidence="9" type="ORF">BAL341_1746</name>
</gene>
<dbReference type="InterPro" id="IPR048327">
    <property type="entry name" value="Dyp_perox_N"/>
</dbReference>
<dbReference type="GO" id="GO:0004601">
    <property type="term" value="F:peroxidase activity"/>
    <property type="evidence" value="ECO:0007669"/>
    <property type="project" value="UniProtKB-KW"/>
</dbReference>
<evidence type="ECO:0000256" key="2">
    <source>
        <dbReference type="ARBA" id="ARBA00022559"/>
    </source>
</evidence>
<evidence type="ECO:0000256" key="1">
    <source>
        <dbReference type="ARBA" id="ARBA00001970"/>
    </source>
</evidence>
<dbReference type="Pfam" id="PF20628">
    <property type="entry name" value="Dyp_perox_C"/>
    <property type="match status" value="1"/>
</dbReference>
<comment type="similarity">
    <text evidence="6">Belongs to the DyP-type peroxidase family.</text>
</comment>
<dbReference type="InterPro" id="IPR011008">
    <property type="entry name" value="Dimeric_a/b-barrel"/>
</dbReference>
<dbReference type="GO" id="GO:0020037">
    <property type="term" value="F:heme binding"/>
    <property type="evidence" value="ECO:0007669"/>
    <property type="project" value="InterPro"/>
</dbReference>
<dbReference type="InterPro" id="IPR006314">
    <property type="entry name" value="Dyp_peroxidase"/>
</dbReference>
<dbReference type="PANTHER" id="PTHR30521">
    <property type="entry name" value="DEFERROCHELATASE/PEROXIDASE"/>
    <property type="match status" value="1"/>
</dbReference>
<dbReference type="PANTHER" id="PTHR30521:SF0">
    <property type="entry name" value="DYP-TYPE PEROXIDASE FAMILY PROTEIN"/>
    <property type="match status" value="1"/>
</dbReference>
<reference evidence="9" key="1">
    <citation type="submission" date="2019-04" db="EMBL/GenBank/DDBJ databases">
        <authorList>
            <person name="Brambilla D."/>
        </authorList>
    </citation>
    <scope>NUCLEOTIDE SEQUENCE</scope>
    <source>
        <strain evidence="9">BAL1</strain>
    </source>
</reference>
<evidence type="ECO:0000313" key="9">
    <source>
        <dbReference type="EMBL" id="VHO04113.1"/>
    </source>
</evidence>
<sequence length="315" mass="35117">MAREQLGICTEANLHSDYLLFNALEGNELLLRHKLARLPQLIDRLASHFSEALLTSVVAIGSNYWDTLYPDTRPLGLAPFPQLKNDVIDLAPMPFDLLIQVRSDRCDVNFIACQQVKQLLAGFAELQEHMQGFRYLDGRSLTGFIDMPGNPRGKAKRSAALISYQQQPVFAAGSYLYLQCNRLQLAKWQQLEVAEQEELMGISKVSGQPLSIAPTVADSHFALVQHLADMDVRVLQQNMPFSRGNLHGAIQLTYAAEGESLLQYLKHSLGLSADSSHYDPLLDYISIDFSAAFFVPSISFLELTVQQASSQLAFE</sequence>
<organism evidence="9">
    <name type="scientific">Rheinheimera sp. BAL341</name>
    <dbReference type="NCBI Taxonomy" id="1708203"/>
    <lineage>
        <taxon>Bacteria</taxon>
        <taxon>Pseudomonadati</taxon>
        <taxon>Pseudomonadota</taxon>
        <taxon>Gammaproteobacteria</taxon>
        <taxon>Chromatiales</taxon>
        <taxon>Chromatiaceae</taxon>
        <taxon>Rheinheimera</taxon>
    </lineage>
</organism>
<keyword evidence="4" id="KW-0560">Oxidoreductase</keyword>
<evidence type="ECO:0000256" key="5">
    <source>
        <dbReference type="ARBA" id="ARBA00023004"/>
    </source>
</evidence>
<evidence type="ECO:0000256" key="4">
    <source>
        <dbReference type="ARBA" id="ARBA00023002"/>
    </source>
</evidence>
<dbReference type="AlphaFoldDB" id="A0A486XRB4"/>
<protein>
    <submittedName>
        <fullName evidence="9">Predicted dye-decolorizing peroxidase (DyP), YfeX-like subgroup</fullName>
    </submittedName>
</protein>
<dbReference type="Pfam" id="PF04261">
    <property type="entry name" value="Dyp_perox_N"/>
    <property type="match status" value="1"/>
</dbReference>
<name>A0A486XRB4_9GAMM</name>
<keyword evidence="3" id="KW-0479">Metal-binding</keyword>
<proteinExistence type="inferred from homology"/>
<evidence type="ECO:0000256" key="3">
    <source>
        <dbReference type="ARBA" id="ARBA00022723"/>
    </source>
</evidence>